<dbReference type="PANTHER" id="PTHR13523">
    <property type="entry name" value="COILED-COIL-HELIX-COILED-COIL-HELIX DOMAIN CONTAINING 2/NUR77"/>
    <property type="match status" value="1"/>
</dbReference>
<dbReference type="SUPFAM" id="SSF47072">
    <property type="entry name" value="Cysteine alpha-hairpin motif"/>
    <property type="match status" value="1"/>
</dbReference>
<feature type="compositionally biased region" description="Low complexity" evidence="1">
    <location>
        <begin position="74"/>
        <end position="91"/>
    </location>
</feature>
<protein>
    <recommendedName>
        <fullName evidence="4">CHCH domain-containing protein</fullName>
    </recommendedName>
</protein>
<feature type="region of interest" description="Disordered" evidence="1">
    <location>
        <begin position="1"/>
        <end position="42"/>
    </location>
</feature>
<evidence type="ECO:0000313" key="2">
    <source>
        <dbReference type="EMBL" id="CBJ30447.1"/>
    </source>
</evidence>
<reference evidence="2 3" key="1">
    <citation type="journal article" date="2010" name="Nature">
        <title>The Ectocarpus genome and the independent evolution of multicellularity in brown algae.</title>
        <authorList>
            <person name="Cock J.M."/>
            <person name="Sterck L."/>
            <person name="Rouze P."/>
            <person name="Scornet D."/>
            <person name="Allen A.E."/>
            <person name="Amoutzias G."/>
            <person name="Anthouard V."/>
            <person name="Artiguenave F."/>
            <person name="Aury J.M."/>
            <person name="Badger J.H."/>
            <person name="Beszteri B."/>
            <person name="Billiau K."/>
            <person name="Bonnet E."/>
            <person name="Bothwell J.H."/>
            <person name="Bowler C."/>
            <person name="Boyen C."/>
            <person name="Brownlee C."/>
            <person name="Carrano C.J."/>
            <person name="Charrier B."/>
            <person name="Cho G.Y."/>
            <person name="Coelho S.M."/>
            <person name="Collen J."/>
            <person name="Corre E."/>
            <person name="Da Silva C."/>
            <person name="Delage L."/>
            <person name="Delaroque N."/>
            <person name="Dittami S.M."/>
            <person name="Doulbeau S."/>
            <person name="Elias M."/>
            <person name="Farnham G."/>
            <person name="Gachon C.M."/>
            <person name="Gschloessl B."/>
            <person name="Heesch S."/>
            <person name="Jabbari K."/>
            <person name="Jubin C."/>
            <person name="Kawai H."/>
            <person name="Kimura K."/>
            <person name="Kloareg B."/>
            <person name="Kupper F.C."/>
            <person name="Lang D."/>
            <person name="Le Bail A."/>
            <person name="Leblanc C."/>
            <person name="Lerouge P."/>
            <person name="Lohr M."/>
            <person name="Lopez P.J."/>
            <person name="Martens C."/>
            <person name="Maumus F."/>
            <person name="Michel G."/>
            <person name="Miranda-Saavedra D."/>
            <person name="Morales J."/>
            <person name="Moreau H."/>
            <person name="Motomura T."/>
            <person name="Nagasato C."/>
            <person name="Napoli C.A."/>
            <person name="Nelson D.R."/>
            <person name="Nyvall-Collen P."/>
            <person name="Peters A.F."/>
            <person name="Pommier C."/>
            <person name="Potin P."/>
            <person name="Poulain J."/>
            <person name="Quesneville H."/>
            <person name="Read B."/>
            <person name="Rensing S.A."/>
            <person name="Ritter A."/>
            <person name="Rousvoal S."/>
            <person name="Samanta M."/>
            <person name="Samson G."/>
            <person name="Schroeder D.C."/>
            <person name="Segurens B."/>
            <person name="Strittmatter M."/>
            <person name="Tonon T."/>
            <person name="Tregear J.W."/>
            <person name="Valentin K."/>
            <person name="von Dassow P."/>
            <person name="Yamagishi T."/>
            <person name="Van de Peer Y."/>
            <person name="Wincker P."/>
        </authorList>
    </citation>
    <scope>NUCLEOTIDE SEQUENCE [LARGE SCALE GENOMIC DNA]</scope>
    <source>
        <strain evidence="3">Ec32 / CCAP1310/4</strain>
    </source>
</reference>
<gene>
    <name evidence="2" type="ORF">Esi_0193_0014</name>
</gene>
<evidence type="ECO:0000313" key="3">
    <source>
        <dbReference type="Proteomes" id="UP000002630"/>
    </source>
</evidence>
<dbReference type="AlphaFoldDB" id="D7FPJ0"/>
<evidence type="ECO:0000256" key="1">
    <source>
        <dbReference type="SAM" id="MobiDB-lite"/>
    </source>
</evidence>
<keyword evidence="3" id="KW-1185">Reference proteome</keyword>
<evidence type="ECO:0008006" key="4">
    <source>
        <dbReference type="Google" id="ProtNLM"/>
    </source>
</evidence>
<organism evidence="2 3">
    <name type="scientific">Ectocarpus siliculosus</name>
    <name type="common">Brown alga</name>
    <name type="synonym">Conferva siliculosa</name>
    <dbReference type="NCBI Taxonomy" id="2880"/>
    <lineage>
        <taxon>Eukaryota</taxon>
        <taxon>Sar</taxon>
        <taxon>Stramenopiles</taxon>
        <taxon>Ochrophyta</taxon>
        <taxon>PX clade</taxon>
        <taxon>Phaeophyceae</taxon>
        <taxon>Ectocarpales</taxon>
        <taxon>Ectocarpaceae</taxon>
        <taxon>Ectocarpus</taxon>
    </lineage>
</organism>
<dbReference type="STRING" id="2880.D7FPJ0"/>
<dbReference type="GO" id="GO:0005739">
    <property type="term" value="C:mitochondrion"/>
    <property type="evidence" value="ECO:0007669"/>
    <property type="project" value="TreeGrafter"/>
</dbReference>
<dbReference type="Proteomes" id="UP000002630">
    <property type="component" value="Unassembled WGS sequence"/>
</dbReference>
<accession>D7FPJ0</accession>
<dbReference type="InterPro" id="IPR055304">
    <property type="entry name" value="CHCHD2/10-like"/>
</dbReference>
<feature type="compositionally biased region" description="Pro residues" evidence="1">
    <location>
        <begin position="16"/>
        <end position="28"/>
    </location>
</feature>
<dbReference type="GO" id="GO:0007005">
    <property type="term" value="P:mitochondrion organization"/>
    <property type="evidence" value="ECO:0007669"/>
    <property type="project" value="InterPro"/>
</dbReference>
<feature type="region of interest" description="Disordered" evidence="1">
    <location>
        <begin position="66"/>
        <end position="96"/>
    </location>
</feature>
<dbReference type="InParanoid" id="D7FPJ0"/>
<name>D7FPJ0_ECTSI</name>
<dbReference type="GO" id="GO:0005634">
    <property type="term" value="C:nucleus"/>
    <property type="evidence" value="ECO:0007669"/>
    <property type="project" value="TreeGrafter"/>
</dbReference>
<dbReference type="PANTHER" id="PTHR13523:SF2">
    <property type="entry name" value="COILED-COIL-HELIX-COILED-COIL-HELIX DOMAIN CONTAINING 2, ISOFORM A-RELATED"/>
    <property type="match status" value="1"/>
</dbReference>
<dbReference type="OrthoDB" id="1106148at2759"/>
<sequence>MGRSRRSAPARRPAPRSAPPARAPPAQPPAQQQSGGGGMLAGMASTMAQGFAFGTGSSIAHRAVGAVMGGGGSSAPVEQAQEQAPQAYQQPPVDPCDVDKQNFGQCLQNNNNDVTACQFVFEALQTCQMEAKKSYN</sequence>
<dbReference type="InterPro" id="IPR009069">
    <property type="entry name" value="Cys_alpha_HP_mot_SF"/>
</dbReference>
<dbReference type="EMBL" id="FN649760">
    <property type="protein sequence ID" value="CBJ30447.1"/>
    <property type="molecule type" value="Genomic_DNA"/>
</dbReference>
<dbReference type="eggNOG" id="KOG4090">
    <property type="taxonomic scope" value="Eukaryota"/>
</dbReference>
<proteinExistence type="predicted"/>